<name>A0AAE1B3Y0_9GAST</name>
<gene>
    <name evidence="1" type="ORF">RRG08_035562</name>
</gene>
<accession>A0AAE1B3Y0</accession>
<proteinExistence type="predicted"/>
<protein>
    <submittedName>
        <fullName evidence="1">Uncharacterized protein</fullName>
    </submittedName>
</protein>
<evidence type="ECO:0000313" key="2">
    <source>
        <dbReference type="Proteomes" id="UP001283361"/>
    </source>
</evidence>
<dbReference type="Proteomes" id="UP001283361">
    <property type="component" value="Unassembled WGS sequence"/>
</dbReference>
<keyword evidence="2" id="KW-1185">Reference proteome</keyword>
<organism evidence="1 2">
    <name type="scientific">Elysia crispata</name>
    <name type="common">lettuce slug</name>
    <dbReference type="NCBI Taxonomy" id="231223"/>
    <lineage>
        <taxon>Eukaryota</taxon>
        <taxon>Metazoa</taxon>
        <taxon>Spiralia</taxon>
        <taxon>Lophotrochozoa</taxon>
        <taxon>Mollusca</taxon>
        <taxon>Gastropoda</taxon>
        <taxon>Heterobranchia</taxon>
        <taxon>Euthyneura</taxon>
        <taxon>Panpulmonata</taxon>
        <taxon>Sacoglossa</taxon>
        <taxon>Placobranchoidea</taxon>
        <taxon>Plakobranchidae</taxon>
        <taxon>Elysia</taxon>
    </lineage>
</organism>
<sequence>MQRLRSGDALRSGWQTSICRRAEFKHGIKTLLVREEGTVQSSPVETPKCLLLGQTNLARVHYALEESV</sequence>
<dbReference type="EMBL" id="JAWDGP010000612">
    <property type="protein sequence ID" value="KAK3798934.1"/>
    <property type="molecule type" value="Genomic_DNA"/>
</dbReference>
<reference evidence="1" key="1">
    <citation type="journal article" date="2023" name="G3 (Bethesda)">
        <title>A reference genome for the long-term kleptoplast-retaining sea slug Elysia crispata morphotype clarki.</title>
        <authorList>
            <person name="Eastman K.E."/>
            <person name="Pendleton A.L."/>
            <person name="Shaikh M.A."/>
            <person name="Suttiyut T."/>
            <person name="Ogas R."/>
            <person name="Tomko P."/>
            <person name="Gavelis G."/>
            <person name="Widhalm J.R."/>
            <person name="Wisecaver J.H."/>
        </authorList>
    </citation>
    <scope>NUCLEOTIDE SEQUENCE</scope>
    <source>
        <strain evidence="1">ECLA1</strain>
    </source>
</reference>
<dbReference type="AlphaFoldDB" id="A0AAE1B3Y0"/>
<evidence type="ECO:0000313" key="1">
    <source>
        <dbReference type="EMBL" id="KAK3798934.1"/>
    </source>
</evidence>
<comment type="caution">
    <text evidence="1">The sequence shown here is derived from an EMBL/GenBank/DDBJ whole genome shotgun (WGS) entry which is preliminary data.</text>
</comment>